<name>A0A4Y7R701_9FIRM</name>
<gene>
    <name evidence="1" type="ORF">Psch_03269</name>
</gene>
<evidence type="ECO:0000313" key="2">
    <source>
        <dbReference type="Proteomes" id="UP000298324"/>
    </source>
</evidence>
<dbReference type="EMBL" id="QFGA01000003">
    <property type="protein sequence ID" value="TEB04509.1"/>
    <property type="molecule type" value="Genomic_DNA"/>
</dbReference>
<accession>A0A4Y7R701</accession>
<dbReference type="Proteomes" id="UP000298324">
    <property type="component" value="Unassembled WGS sequence"/>
</dbReference>
<sequence>MDFTGMTLPERANYCLNLYLEEGTAIPKCADHFNNNKTCGYICCGHCPGYTGCDLAKCKQVWIDPKLVIDNPAGRLIYVVLGDGRLVSGSVPCTISEMYDDNN</sequence>
<reference evidence="1 2" key="1">
    <citation type="journal article" date="2018" name="Environ. Microbiol.">
        <title>Novel energy conservation strategies and behaviour of Pelotomaculum schinkii driving syntrophic propionate catabolism.</title>
        <authorList>
            <person name="Hidalgo-Ahumada C.A.P."/>
            <person name="Nobu M.K."/>
            <person name="Narihiro T."/>
            <person name="Tamaki H."/>
            <person name="Liu W.T."/>
            <person name="Kamagata Y."/>
            <person name="Stams A.J.M."/>
            <person name="Imachi H."/>
            <person name="Sousa D.Z."/>
        </authorList>
    </citation>
    <scope>NUCLEOTIDE SEQUENCE [LARGE SCALE GENOMIC DNA]</scope>
    <source>
        <strain evidence="1 2">HH</strain>
    </source>
</reference>
<protein>
    <submittedName>
        <fullName evidence="1">Uncharacterized protein</fullName>
    </submittedName>
</protein>
<evidence type="ECO:0000313" key="1">
    <source>
        <dbReference type="EMBL" id="TEB04509.1"/>
    </source>
</evidence>
<keyword evidence="2" id="KW-1185">Reference proteome</keyword>
<dbReference type="RefSeq" id="WP_190258891.1">
    <property type="nucleotide sequence ID" value="NZ_QFGA01000003.1"/>
</dbReference>
<organism evidence="1 2">
    <name type="scientific">Pelotomaculum schinkii</name>
    <dbReference type="NCBI Taxonomy" id="78350"/>
    <lineage>
        <taxon>Bacteria</taxon>
        <taxon>Bacillati</taxon>
        <taxon>Bacillota</taxon>
        <taxon>Clostridia</taxon>
        <taxon>Eubacteriales</taxon>
        <taxon>Desulfotomaculaceae</taxon>
        <taxon>Pelotomaculum</taxon>
    </lineage>
</organism>
<proteinExistence type="predicted"/>
<dbReference type="AlphaFoldDB" id="A0A4Y7R701"/>
<comment type="caution">
    <text evidence="1">The sequence shown here is derived from an EMBL/GenBank/DDBJ whole genome shotgun (WGS) entry which is preliminary data.</text>
</comment>